<keyword evidence="4" id="KW-0539">Nucleus</keyword>
<sequence>MILSARSVVFASMFEYEMEERENNLVEITDLDYETMRETVRFMYTDQAPNIDAKAEDLLAAANEYGLGRLKALCEKALSSKVCAETAATLLFLADMHSADQLKRLVMDFVKTHVKDVMVTSGWKTLTQRRPQLIDEVFRAFAIERCLRETCQQDC</sequence>
<dbReference type="SUPFAM" id="SSF54695">
    <property type="entry name" value="POZ domain"/>
    <property type="match status" value="1"/>
</dbReference>
<dbReference type="Pfam" id="PF00651">
    <property type="entry name" value="BTB"/>
    <property type="match status" value="1"/>
</dbReference>
<keyword evidence="7" id="KW-1185">Reference proteome</keyword>
<evidence type="ECO:0000256" key="3">
    <source>
        <dbReference type="ARBA" id="ARBA00022786"/>
    </source>
</evidence>
<dbReference type="PROSITE" id="PS50097">
    <property type="entry name" value="BTB"/>
    <property type="match status" value="1"/>
</dbReference>
<accession>A0A9J6H8Y5</accession>
<comment type="similarity">
    <text evidence="2">Belongs to the Tdpoz family.</text>
</comment>
<dbReference type="Proteomes" id="UP000821853">
    <property type="component" value="Unassembled WGS sequence"/>
</dbReference>
<evidence type="ECO:0000256" key="2">
    <source>
        <dbReference type="ARBA" id="ARBA00010846"/>
    </source>
</evidence>
<dbReference type="VEuPathDB" id="VectorBase:HLOH_042081"/>
<dbReference type="Pfam" id="PF24570">
    <property type="entry name" value="BACK_BPM_SPOP"/>
    <property type="match status" value="1"/>
</dbReference>
<comment type="caution">
    <text evidence="6">The sequence shown here is derived from an EMBL/GenBank/DDBJ whole genome shotgun (WGS) entry which is preliminary data.</text>
</comment>
<dbReference type="InterPro" id="IPR011333">
    <property type="entry name" value="SKP1/BTB/POZ_sf"/>
</dbReference>
<dbReference type="InterPro" id="IPR056423">
    <property type="entry name" value="BACK_BPM_SPOP"/>
</dbReference>
<comment type="subcellular location">
    <subcellularLocation>
        <location evidence="1">Nucleus</location>
    </subcellularLocation>
</comment>
<evidence type="ECO:0000313" key="6">
    <source>
        <dbReference type="EMBL" id="KAH9384179.1"/>
    </source>
</evidence>
<dbReference type="OrthoDB" id="6408997at2759"/>
<protein>
    <recommendedName>
        <fullName evidence="5">BTB domain-containing protein</fullName>
    </recommendedName>
</protein>
<dbReference type="GO" id="GO:0005634">
    <property type="term" value="C:nucleus"/>
    <property type="evidence" value="ECO:0007669"/>
    <property type="project" value="UniProtKB-SubCell"/>
</dbReference>
<gene>
    <name evidence="6" type="ORF">HPB48_026172</name>
</gene>
<name>A0A9J6H8Y5_HAELO</name>
<dbReference type="Gene3D" id="6.20.250.50">
    <property type="match status" value="1"/>
</dbReference>
<evidence type="ECO:0000256" key="4">
    <source>
        <dbReference type="ARBA" id="ARBA00023242"/>
    </source>
</evidence>
<feature type="domain" description="BTB" evidence="5">
    <location>
        <begin position="1"/>
        <end position="52"/>
    </location>
</feature>
<dbReference type="Gene3D" id="3.30.710.10">
    <property type="entry name" value="Potassium Channel Kv1.1, Chain A"/>
    <property type="match status" value="1"/>
</dbReference>
<proteinExistence type="inferred from homology"/>
<dbReference type="PANTHER" id="PTHR24413">
    <property type="entry name" value="SPECKLE-TYPE POZ PROTEIN"/>
    <property type="match status" value="1"/>
</dbReference>
<evidence type="ECO:0000259" key="5">
    <source>
        <dbReference type="PROSITE" id="PS50097"/>
    </source>
</evidence>
<evidence type="ECO:0000256" key="1">
    <source>
        <dbReference type="ARBA" id="ARBA00004123"/>
    </source>
</evidence>
<reference evidence="6 7" key="1">
    <citation type="journal article" date="2020" name="Cell">
        <title>Large-Scale Comparative Analyses of Tick Genomes Elucidate Their Genetic Diversity and Vector Capacities.</title>
        <authorList>
            <consortium name="Tick Genome and Microbiome Consortium (TIGMIC)"/>
            <person name="Jia N."/>
            <person name="Wang J."/>
            <person name="Shi W."/>
            <person name="Du L."/>
            <person name="Sun Y."/>
            <person name="Zhan W."/>
            <person name="Jiang J.F."/>
            <person name="Wang Q."/>
            <person name="Zhang B."/>
            <person name="Ji P."/>
            <person name="Bell-Sakyi L."/>
            <person name="Cui X.M."/>
            <person name="Yuan T.T."/>
            <person name="Jiang B.G."/>
            <person name="Yang W.F."/>
            <person name="Lam T.T."/>
            <person name="Chang Q.C."/>
            <person name="Ding S.J."/>
            <person name="Wang X.J."/>
            <person name="Zhu J.G."/>
            <person name="Ruan X.D."/>
            <person name="Zhao L."/>
            <person name="Wei J.T."/>
            <person name="Ye R.Z."/>
            <person name="Que T.C."/>
            <person name="Du C.H."/>
            <person name="Zhou Y.H."/>
            <person name="Cheng J.X."/>
            <person name="Dai P.F."/>
            <person name="Guo W.B."/>
            <person name="Han X.H."/>
            <person name="Huang E.J."/>
            <person name="Li L.F."/>
            <person name="Wei W."/>
            <person name="Gao Y.C."/>
            <person name="Liu J.Z."/>
            <person name="Shao H.Z."/>
            <person name="Wang X."/>
            <person name="Wang C.C."/>
            <person name="Yang T.C."/>
            <person name="Huo Q.B."/>
            <person name="Li W."/>
            <person name="Chen H.Y."/>
            <person name="Chen S.E."/>
            <person name="Zhou L.G."/>
            <person name="Ni X.B."/>
            <person name="Tian J.H."/>
            <person name="Sheng Y."/>
            <person name="Liu T."/>
            <person name="Pan Y.S."/>
            <person name="Xia L.Y."/>
            <person name="Li J."/>
            <person name="Zhao F."/>
            <person name="Cao W.C."/>
        </authorList>
    </citation>
    <scope>NUCLEOTIDE SEQUENCE [LARGE SCALE GENOMIC DNA]</scope>
    <source>
        <strain evidence="6">HaeL-2018</strain>
    </source>
</reference>
<dbReference type="AlphaFoldDB" id="A0A9J6H8Y5"/>
<keyword evidence="3" id="KW-0833">Ubl conjugation pathway</keyword>
<dbReference type="OMA" id="FIDINDM"/>
<evidence type="ECO:0000313" key="7">
    <source>
        <dbReference type="Proteomes" id="UP000821853"/>
    </source>
</evidence>
<dbReference type="Gene3D" id="6.10.250.3030">
    <property type="match status" value="1"/>
</dbReference>
<dbReference type="InterPro" id="IPR000210">
    <property type="entry name" value="BTB/POZ_dom"/>
</dbReference>
<dbReference type="EMBL" id="JABSTR010001749">
    <property type="protein sequence ID" value="KAH9384179.1"/>
    <property type="molecule type" value="Genomic_DNA"/>
</dbReference>
<organism evidence="6 7">
    <name type="scientific">Haemaphysalis longicornis</name>
    <name type="common">Bush tick</name>
    <dbReference type="NCBI Taxonomy" id="44386"/>
    <lineage>
        <taxon>Eukaryota</taxon>
        <taxon>Metazoa</taxon>
        <taxon>Ecdysozoa</taxon>
        <taxon>Arthropoda</taxon>
        <taxon>Chelicerata</taxon>
        <taxon>Arachnida</taxon>
        <taxon>Acari</taxon>
        <taxon>Parasitiformes</taxon>
        <taxon>Ixodida</taxon>
        <taxon>Ixodoidea</taxon>
        <taxon>Ixodidae</taxon>
        <taxon>Haemaphysalinae</taxon>
        <taxon>Haemaphysalis</taxon>
    </lineage>
</organism>